<comment type="caution">
    <text evidence="12">The sequence shown here is derived from an EMBL/GenBank/DDBJ whole genome shotgun (WGS) entry which is preliminary data.</text>
</comment>
<dbReference type="GO" id="GO:0005829">
    <property type="term" value="C:cytosol"/>
    <property type="evidence" value="ECO:0007669"/>
    <property type="project" value="TreeGrafter"/>
</dbReference>
<feature type="binding site" evidence="11">
    <location>
        <position position="87"/>
    </location>
    <ligand>
        <name>substrate</name>
    </ligand>
</feature>
<dbReference type="PANTHER" id="PTHR21087:SF16">
    <property type="entry name" value="SHIKIMATE KINASE 1, CHLOROPLASTIC"/>
    <property type="match status" value="1"/>
</dbReference>
<feature type="binding site" evidence="11">
    <location>
        <position position="45"/>
    </location>
    <ligand>
        <name>Mg(2+)</name>
        <dbReference type="ChEBI" id="CHEBI:18420"/>
    </ligand>
</feature>
<evidence type="ECO:0000256" key="2">
    <source>
        <dbReference type="ARBA" id="ARBA00006997"/>
    </source>
</evidence>
<comment type="catalytic activity">
    <reaction evidence="10 11">
        <text>shikimate + ATP = 3-phosphoshikimate + ADP + H(+)</text>
        <dbReference type="Rhea" id="RHEA:13121"/>
        <dbReference type="ChEBI" id="CHEBI:15378"/>
        <dbReference type="ChEBI" id="CHEBI:30616"/>
        <dbReference type="ChEBI" id="CHEBI:36208"/>
        <dbReference type="ChEBI" id="CHEBI:145989"/>
        <dbReference type="ChEBI" id="CHEBI:456216"/>
        <dbReference type="EC" id="2.7.1.71"/>
    </reaction>
</comment>
<dbReference type="GO" id="GO:0008652">
    <property type="term" value="P:amino acid biosynthetic process"/>
    <property type="evidence" value="ECO:0007669"/>
    <property type="project" value="UniProtKB-KW"/>
</dbReference>
<name>A0A5A7MPI3_9PROT</name>
<protein>
    <recommendedName>
        <fullName evidence="3 11">Shikimate kinase</fullName>
        <shortName evidence="11">SK</shortName>
        <ecNumber evidence="3 11">2.7.1.71</ecNumber>
    </recommendedName>
</protein>
<reference evidence="12 13" key="1">
    <citation type="submission" date="2019-09" db="EMBL/GenBank/DDBJ databases">
        <title>NBRP : Genome information of microbial organism related human and environment.</title>
        <authorList>
            <person name="Hattori M."/>
            <person name="Oshima K."/>
            <person name="Inaba H."/>
            <person name="Suda W."/>
            <person name="Sakamoto M."/>
            <person name="Iino T."/>
            <person name="Kitahara M."/>
            <person name="Oshida Y."/>
            <person name="Iida T."/>
            <person name="Kudo T."/>
            <person name="Itoh T."/>
            <person name="Ohkuma M."/>
        </authorList>
    </citation>
    <scope>NUCLEOTIDE SEQUENCE [LARGE SCALE GENOMIC DNA]</scope>
    <source>
        <strain evidence="12 13">Hi-2</strain>
    </source>
</reference>
<dbReference type="EMBL" id="BKCL01000003">
    <property type="protein sequence ID" value="GEQ97746.1"/>
    <property type="molecule type" value="Genomic_DNA"/>
</dbReference>
<evidence type="ECO:0000256" key="9">
    <source>
        <dbReference type="ARBA" id="ARBA00023141"/>
    </source>
</evidence>
<feature type="binding site" evidence="11">
    <location>
        <position position="109"/>
    </location>
    <ligand>
        <name>substrate</name>
    </ligand>
</feature>
<keyword evidence="7 11" id="KW-0418">Kinase</keyword>
<dbReference type="SUPFAM" id="SSF52540">
    <property type="entry name" value="P-loop containing nucleoside triphosphate hydrolases"/>
    <property type="match status" value="1"/>
</dbReference>
<keyword evidence="4 11" id="KW-0028">Amino-acid biosynthesis</keyword>
<organism evidence="12 13">
    <name type="scientific">Iodidimonas gelatinilytica</name>
    <dbReference type="NCBI Taxonomy" id="1236966"/>
    <lineage>
        <taxon>Bacteria</taxon>
        <taxon>Pseudomonadati</taxon>
        <taxon>Pseudomonadota</taxon>
        <taxon>Alphaproteobacteria</taxon>
        <taxon>Iodidimonadales</taxon>
        <taxon>Iodidimonadaceae</taxon>
        <taxon>Iodidimonas</taxon>
    </lineage>
</organism>
<dbReference type="GO" id="GO:0009073">
    <property type="term" value="P:aromatic amino acid family biosynthetic process"/>
    <property type="evidence" value="ECO:0007669"/>
    <property type="project" value="UniProtKB-KW"/>
</dbReference>
<dbReference type="HAMAP" id="MF_00109">
    <property type="entry name" value="Shikimate_kinase"/>
    <property type="match status" value="1"/>
</dbReference>
<dbReference type="GO" id="GO:0000287">
    <property type="term" value="F:magnesium ion binding"/>
    <property type="evidence" value="ECO:0007669"/>
    <property type="project" value="UniProtKB-UniRule"/>
</dbReference>
<dbReference type="GO" id="GO:0004765">
    <property type="term" value="F:shikimate kinase activity"/>
    <property type="evidence" value="ECO:0007669"/>
    <property type="project" value="UniProtKB-UniRule"/>
</dbReference>
<gene>
    <name evidence="11 12" type="primary">aroK</name>
    <name evidence="12" type="ORF">JCM17844_13830</name>
</gene>
<dbReference type="InterPro" id="IPR023000">
    <property type="entry name" value="Shikimate_kinase_CS"/>
</dbReference>
<dbReference type="PRINTS" id="PR01100">
    <property type="entry name" value="SHIKIMTKNASE"/>
</dbReference>
<evidence type="ECO:0000256" key="8">
    <source>
        <dbReference type="ARBA" id="ARBA00022840"/>
    </source>
</evidence>
<comment type="function">
    <text evidence="11">Catalyzes the specific phosphorylation of the 3-hydroxyl group of shikimic acid using ATP as a cosubstrate.</text>
</comment>
<evidence type="ECO:0000256" key="5">
    <source>
        <dbReference type="ARBA" id="ARBA00022679"/>
    </source>
</evidence>
<keyword evidence="8 11" id="KW-0067">ATP-binding</keyword>
<proteinExistence type="inferred from homology"/>
<comment type="subcellular location">
    <subcellularLocation>
        <location evidence="11">Cytoplasm</location>
    </subcellularLocation>
</comment>
<dbReference type="GO" id="GO:0005524">
    <property type="term" value="F:ATP binding"/>
    <property type="evidence" value="ECO:0007669"/>
    <property type="project" value="UniProtKB-UniRule"/>
</dbReference>
<feature type="binding site" evidence="11">
    <location>
        <position position="63"/>
    </location>
    <ligand>
        <name>substrate</name>
    </ligand>
</feature>
<comment type="cofactor">
    <cofactor evidence="11">
        <name>Mg(2+)</name>
        <dbReference type="ChEBI" id="CHEBI:18420"/>
    </cofactor>
    <text evidence="11">Binds 1 Mg(2+) ion per subunit.</text>
</comment>
<dbReference type="InterPro" id="IPR000623">
    <property type="entry name" value="Shikimate_kinase/TSH1"/>
</dbReference>
<dbReference type="CDD" id="cd00464">
    <property type="entry name" value="SK"/>
    <property type="match status" value="1"/>
</dbReference>
<dbReference type="Pfam" id="PF01202">
    <property type="entry name" value="SKI"/>
    <property type="match status" value="1"/>
</dbReference>
<sequence length="205" mass="22772">MAAHFCAVRQGMTDLEKYKGHPAHMNLENPDRTIVLIGLMGVGKSTIGRRLALRLGLGFVDADEEIERAAGRTVSEIFESFGEAAFRDGERKVIARLIEGPAQVIATGGGAFIDAETRRLILKRSISIWLDADIDVLVERTARRDTRPLLKSGDPRSILVRLWQERSPQYAKADLHIKSSDGPHEQVVDQIVKALQGHIRESSNR</sequence>
<dbReference type="UniPathway" id="UPA00053">
    <property type="reaction ID" value="UER00088"/>
</dbReference>
<evidence type="ECO:0000256" key="10">
    <source>
        <dbReference type="ARBA" id="ARBA00048567"/>
    </source>
</evidence>
<dbReference type="InterPro" id="IPR031322">
    <property type="entry name" value="Shikimate/glucono_kinase"/>
</dbReference>
<evidence type="ECO:0000313" key="12">
    <source>
        <dbReference type="EMBL" id="GEQ97746.1"/>
    </source>
</evidence>
<dbReference type="Proteomes" id="UP000322084">
    <property type="component" value="Unassembled WGS sequence"/>
</dbReference>
<evidence type="ECO:0000256" key="3">
    <source>
        <dbReference type="ARBA" id="ARBA00012154"/>
    </source>
</evidence>
<feature type="binding site" evidence="11">
    <location>
        <begin position="41"/>
        <end position="46"/>
    </location>
    <ligand>
        <name>ATP</name>
        <dbReference type="ChEBI" id="CHEBI:30616"/>
    </ligand>
</feature>
<evidence type="ECO:0000256" key="11">
    <source>
        <dbReference type="HAMAP-Rule" id="MF_00109"/>
    </source>
</evidence>
<evidence type="ECO:0000256" key="1">
    <source>
        <dbReference type="ARBA" id="ARBA00004842"/>
    </source>
</evidence>
<keyword evidence="11" id="KW-0479">Metal-binding</keyword>
<keyword evidence="9 11" id="KW-0057">Aromatic amino acid biosynthesis</keyword>
<keyword evidence="6 11" id="KW-0547">Nucleotide-binding</keyword>
<comment type="caution">
    <text evidence="11">Lacks conserved residue(s) required for the propagation of feature annotation.</text>
</comment>
<dbReference type="AlphaFoldDB" id="A0A5A7MPI3"/>
<dbReference type="PANTHER" id="PTHR21087">
    <property type="entry name" value="SHIKIMATE KINASE"/>
    <property type="match status" value="1"/>
</dbReference>
<keyword evidence="11" id="KW-0460">Magnesium</keyword>
<dbReference type="EC" id="2.7.1.71" evidence="3 11"/>
<comment type="pathway">
    <text evidence="1 11">Metabolic intermediate biosynthesis; chorismate biosynthesis; chorismate from D-erythrose 4-phosphate and phosphoenolpyruvate: step 5/7.</text>
</comment>
<feature type="binding site" evidence="11">
    <location>
        <position position="147"/>
    </location>
    <ligand>
        <name>ATP</name>
        <dbReference type="ChEBI" id="CHEBI:30616"/>
    </ligand>
</feature>
<evidence type="ECO:0000256" key="4">
    <source>
        <dbReference type="ARBA" id="ARBA00022605"/>
    </source>
</evidence>
<dbReference type="Gene3D" id="3.40.50.300">
    <property type="entry name" value="P-loop containing nucleotide triphosphate hydrolases"/>
    <property type="match status" value="1"/>
</dbReference>
<dbReference type="NCBIfam" id="NF010552">
    <property type="entry name" value="PRK13946.1"/>
    <property type="match status" value="1"/>
</dbReference>
<dbReference type="PROSITE" id="PS01128">
    <property type="entry name" value="SHIKIMATE_KINASE"/>
    <property type="match status" value="1"/>
</dbReference>
<feature type="binding site" evidence="11">
    <location>
        <position position="166"/>
    </location>
    <ligand>
        <name>substrate</name>
    </ligand>
</feature>
<dbReference type="InterPro" id="IPR027417">
    <property type="entry name" value="P-loop_NTPase"/>
</dbReference>
<evidence type="ECO:0000313" key="13">
    <source>
        <dbReference type="Proteomes" id="UP000322084"/>
    </source>
</evidence>
<comment type="subunit">
    <text evidence="11">Monomer.</text>
</comment>
<accession>A0A5A7MPI3</accession>
<keyword evidence="11" id="KW-0963">Cytoplasm</keyword>
<evidence type="ECO:0000256" key="7">
    <source>
        <dbReference type="ARBA" id="ARBA00022777"/>
    </source>
</evidence>
<comment type="similarity">
    <text evidence="2 11">Belongs to the shikimate kinase family.</text>
</comment>
<evidence type="ECO:0000256" key="6">
    <source>
        <dbReference type="ARBA" id="ARBA00022741"/>
    </source>
</evidence>
<dbReference type="GO" id="GO:0009423">
    <property type="term" value="P:chorismate biosynthetic process"/>
    <property type="evidence" value="ECO:0007669"/>
    <property type="project" value="UniProtKB-UniRule"/>
</dbReference>
<keyword evidence="5 11" id="KW-0808">Transferase</keyword>